<dbReference type="SFLD" id="SFLDF00027">
    <property type="entry name" value="p-type_atpase"/>
    <property type="match status" value="1"/>
</dbReference>
<feature type="domain" description="Heavy metal binding" evidence="13">
    <location>
        <begin position="28"/>
        <end position="53"/>
    </location>
</feature>
<dbReference type="InterPro" id="IPR027256">
    <property type="entry name" value="P-typ_ATPase_IB"/>
</dbReference>
<sequence length="725" mass="79113">MEQEHQHHHSVKPLEKTSSEFSRVNGKVYTCTMHPEIKRSEPGDCPICGMTLVLQKGDSNEEDEAVVRSLGRKFYFSLIFSTPVFLLAMGEMFLTSEMLTSYSGWIQFILGTIVFFGPSFFLIKKGFKSFKTLNLNMYTLITLGVGAAYGYSLFAVLFPNLFPETAKMHGKIGLYFEASSVILTLVILGEYLQARAQRRTGDAIQALLGLAPKSAHKLDAEKEIEIAVDEIKIGDRLRIKPGEKIPIDGVILEGVSFVDESMLTGEPIPVEKRVRDKVFGASTNQTGSFIIQAERVGAETVLSQIIRMVEEAQRSKAPIQALADRVAGFFVPVVIFISAVTFCLWYFLGPEPIIANSILNSLSVLIIACPCALGLATPISIMVGVGIGARNGILIRNAEALEKMGKATMLFTDKTGTLTEGKPRVTDLIPVSEVSEEYLLQLAYSLEQMSEHPIARAIVHKAEELNIKSLPSQNFSSLTGRGVNAKIDDLLVFVGKKTGWEIKDDSIPKELQSKEEEFLSNGKTVIWVADQKRWIGIIAITDPIKSTTNDAVSRLLSFGIRILMLTGDSMSTGKKIGDQIGISEIYAGLSPQDKKEIVSKFKSSNEVLLVAGDGINDAPALTEADVGIAMGSGTEIAIQSAGVTLVKGDLLGISKAIYLSRATMRNIKQNLFFAFIYNFLGIPIAAGLLYPFFHILLSPMIAGAAMSLSSVSVVVNALRLYKEKV</sequence>
<keyword evidence="9 11" id="KW-1133">Transmembrane helix</keyword>
<dbReference type="InterPro" id="IPR023214">
    <property type="entry name" value="HAD_sf"/>
</dbReference>
<dbReference type="NCBIfam" id="TIGR01494">
    <property type="entry name" value="ATPase_P-type"/>
    <property type="match status" value="1"/>
</dbReference>
<evidence type="ECO:0000256" key="2">
    <source>
        <dbReference type="ARBA" id="ARBA00006024"/>
    </source>
</evidence>
<keyword evidence="5 11" id="KW-0479">Metal-binding</keyword>
<dbReference type="InterPro" id="IPR018303">
    <property type="entry name" value="ATPase_P-typ_P_site"/>
</dbReference>
<dbReference type="GO" id="GO:0043682">
    <property type="term" value="F:P-type divalent copper transporter activity"/>
    <property type="evidence" value="ECO:0007669"/>
    <property type="project" value="TreeGrafter"/>
</dbReference>
<dbReference type="GO" id="GO:0005524">
    <property type="term" value="F:ATP binding"/>
    <property type="evidence" value="ECO:0007669"/>
    <property type="project" value="UniProtKB-UniRule"/>
</dbReference>
<dbReference type="GO" id="GO:0005507">
    <property type="term" value="F:copper ion binding"/>
    <property type="evidence" value="ECO:0007669"/>
    <property type="project" value="TreeGrafter"/>
</dbReference>
<comment type="subcellular location">
    <subcellularLocation>
        <location evidence="1">Cell membrane</location>
        <topology evidence="1">Multi-pass membrane protein</topology>
    </subcellularLocation>
</comment>
<dbReference type="GO" id="GO:0016887">
    <property type="term" value="F:ATP hydrolysis activity"/>
    <property type="evidence" value="ECO:0007669"/>
    <property type="project" value="InterPro"/>
</dbReference>
<gene>
    <name evidence="14" type="ORF">A0128_13885</name>
</gene>
<evidence type="ECO:0000259" key="13">
    <source>
        <dbReference type="Pfam" id="PF19335"/>
    </source>
</evidence>
<keyword evidence="7 11" id="KW-0067">ATP-binding</keyword>
<comment type="similarity">
    <text evidence="2 11">Belongs to the cation transport ATPase (P-type) (TC 3.A.3) family. Type IB subfamily.</text>
</comment>
<evidence type="ECO:0000313" key="14">
    <source>
        <dbReference type="EMBL" id="AOP34842.1"/>
    </source>
</evidence>
<dbReference type="AlphaFoldDB" id="A0A1D7UZ39"/>
<evidence type="ECO:0000259" key="12">
    <source>
        <dbReference type="Pfam" id="PF00122"/>
    </source>
</evidence>
<dbReference type="Pfam" id="PF00122">
    <property type="entry name" value="E1-E2_ATPase"/>
    <property type="match status" value="1"/>
</dbReference>
<reference evidence="14 15" key="1">
    <citation type="submission" date="2016-04" db="EMBL/GenBank/DDBJ databases">
        <title>Complete genome seqeunce of Leptospira alstonii serovar Room22.</title>
        <authorList>
            <person name="Nally J.E."/>
            <person name="Bayles D.O."/>
            <person name="Hurley D."/>
            <person name="Fanning S."/>
            <person name="McMahon B.J."/>
            <person name="Arent Z."/>
        </authorList>
    </citation>
    <scope>NUCLEOTIDE SEQUENCE [LARGE SCALE GENOMIC DNA]</scope>
    <source>
        <strain evidence="14 15">GWTS #1</strain>
    </source>
</reference>
<evidence type="ECO:0000256" key="6">
    <source>
        <dbReference type="ARBA" id="ARBA00022741"/>
    </source>
</evidence>
<dbReference type="SFLD" id="SFLDG00002">
    <property type="entry name" value="C1.7:_P-type_atpase_like"/>
    <property type="match status" value="1"/>
</dbReference>
<dbReference type="SUPFAM" id="SSF81665">
    <property type="entry name" value="Calcium ATPase, transmembrane domain M"/>
    <property type="match status" value="1"/>
</dbReference>
<dbReference type="Pfam" id="PF19335">
    <property type="entry name" value="HMBD"/>
    <property type="match status" value="1"/>
</dbReference>
<name>A0A1D7UZ39_9LEPT</name>
<evidence type="ECO:0000256" key="5">
    <source>
        <dbReference type="ARBA" id="ARBA00022723"/>
    </source>
</evidence>
<dbReference type="GO" id="GO:0060003">
    <property type="term" value="P:copper ion export"/>
    <property type="evidence" value="ECO:0007669"/>
    <property type="project" value="UniProtKB-ARBA"/>
</dbReference>
<dbReference type="Gene3D" id="3.40.50.1000">
    <property type="entry name" value="HAD superfamily/HAD-like"/>
    <property type="match status" value="1"/>
</dbReference>
<dbReference type="InterPro" id="IPR001757">
    <property type="entry name" value="P_typ_ATPase"/>
</dbReference>
<feature type="transmembrane region" description="Helical" evidence="11">
    <location>
        <begin position="74"/>
        <end position="93"/>
    </location>
</feature>
<dbReference type="FunFam" id="2.70.150.10:FF:000020">
    <property type="entry name" value="Copper-exporting P-type ATPase A"/>
    <property type="match status" value="1"/>
</dbReference>
<feature type="transmembrane region" description="Helical" evidence="11">
    <location>
        <begin position="135"/>
        <end position="160"/>
    </location>
</feature>
<keyword evidence="10 11" id="KW-0472">Membrane</keyword>
<keyword evidence="4 11" id="KW-0812">Transmembrane</keyword>
<dbReference type="PANTHER" id="PTHR43520">
    <property type="entry name" value="ATP7, ISOFORM B"/>
    <property type="match status" value="1"/>
</dbReference>
<evidence type="ECO:0000256" key="9">
    <source>
        <dbReference type="ARBA" id="ARBA00022989"/>
    </source>
</evidence>
<dbReference type="Gene3D" id="2.70.150.10">
    <property type="entry name" value="Calcium-transporting ATPase, cytoplasmic transduction domain A"/>
    <property type="match status" value="1"/>
</dbReference>
<dbReference type="InterPro" id="IPR023299">
    <property type="entry name" value="ATPase_P-typ_cyto_dom_N"/>
</dbReference>
<proteinExistence type="inferred from homology"/>
<evidence type="ECO:0000256" key="4">
    <source>
        <dbReference type="ARBA" id="ARBA00022692"/>
    </source>
</evidence>
<evidence type="ECO:0000256" key="3">
    <source>
        <dbReference type="ARBA" id="ARBA00022475"/>
    </source>
</evidence>
<keyword evidence="8" id="KW-1278">Translocase</keyword>
<evidence type="ECO:0000256" key="11">
    <source>
        <dbReference type="RuleBase" id="RU362081"/>
    </source>
</evidence>
<dbReference type="SFLD" id="SFLDS00003">
    <property type="entry name" value="Haloacid_Dehalogenase"/>
    <property type="match status" value="1"/>
</dbReference>
<feature type="transmembrane region" description="Helical" evidence="11">
    <location>
        <begin position="105"/>
        <end position="123"/>
    </location>
</feature>
<keyword evidence="3 11" id="KW-1003">Cell membrane</keyword>
<dbReference type="InterPro" id="IPR059000">
    <property type="entry name" value="ATPase_P-type_domA"/>
</dbReference>
<feature type="domain" description="P-type ATPase A" evidence="12">
    <location>
        <begin position="210"/>
        <end position="310"/>
    </location>
</feature>
<protein>
    <submittedName>
        <fullName evidence="14">ATPase P</fullName>
    </submittedName>
</protein>
<dbReference type="KEGG" id="laj:A0128_13885"/>
<feature type="transmembrane region" description="Helical" evidence="11">
    <location>
        <begin position="671"/>
        <end position="693"/>
    </location>
</feature>
<dbReference type="PROSITE" id="PS00154">
    <property type="entry name" value="ATPASE_E1_E2"/>
    <property type="match status" value="1"/>
</dbReference>
<organism evidence="14 15">
    <name type="scientific">Leptospira tipperaryensis</name>
    <dbReference type="NCBI Taxonomy" id="2564040"/>
    <lineage>
        <taxon>Bacteria</taxon>
        <taxon>Pseudomonadati</taxon>
        <taxon>Spirochaetota</taxon>
        <taxon>Spirochaetia</taxon>
        <taxon>Leptospirales</taxon>
        <taxon>Leptospiraceae</taxon>
        <taxon>Leptospira</taxon>
    </lineage>
</organism>
<dbReference type="InterPro" id="IPR023298">
    <property type="entry name" value="ATPase_P-typ_TM_dom_sf"/>
</dbReference>
<feature type="transmembrane region" description="Helical" evidence="11">
    <location>
        <begin position="326"/>
        <end position="348"/>
    </location>
</feature>
<evidence type="ECO:0000256" key="7">
    <source>
        <dbReference type="ARBA" id="ARBA00022840"/>
    </source>
</evidence>
<dbReference type="NCBIfam" id="TIGR01511">
    <property type="entry name" value="ATPase-IB1_Cu"/>
    <property type="match status" value="1"/>
</dbReference>
<dbReference type="SUPFAM" id="SSF56784">
    <property type="entry name" value="HAD-like"/>
    <property type="match status" value="1"/>
</dbReference>
<dbReference type="EMBL" id="CP015217">
    <property type="protein sequence ID" value="AOP34842.1"/>
    <property type="molecule type" value="Genomic_DNA"/>
</dbReference>
<feature type="transmembrane region" description="Helical" evidence="11">
    <location>
        <begin position="699"/>
        <end position="721"/>
    </location>
</feature>
<dbReference type="InterPro" id="IPR044492">
    <property type="entry name" value="P_typ_ATPase_HD_dom"/>
</dbReference>
<dbReference type="InterPro" id="IPR045800">
    <property type="entry name" value="HMBD"/>
</dbReference>
<evidence type="ECO:0000256" key="10">
    <source>
        <dbReference type="ARBA" id="ARBA00023136"/>
    </source>
</evidence>
<keyword evidence="15" id="KW-1185">Reference proteome</keyword>
<feature type="transmembrane region" description="Helical" evidence="11">
    <location>
        <begin position="172"/>
        <end position="192"/>
    </location>
</feature>
<feature type="transmembrane region" description="Helical" evidence="11">
    <location>
        <begin position="360"/>
        <end position="387"/>
    </location>
</feature>
<dbReference type="RefSeq" id="WP_069608060.1">
    <property type="nucleotide sequence ID" value="NZ_CP015217.1"/>
</dbReference>
<dbReference type="GO" id="GO:0005886">
    <property type="term" value="C:plasma membrane"/>
    <property type="evidence" value="ECO:0007669"/>
    <property type="project" value="UniProtKB-SubCell"/>
</dbReference>
<dbReference type="Pfam" id="PF00702">
    <property type="entry name" value="Hydrolase"/>
    <property type="match status" value="1"/>
</dbReference>
<accession>A0A1D7UZ39</accession>
<keyword evidence="6 11" id="KW-0547">Nucleotide-binding</keyword>
<dbReference type="CDD" id="cd02094">
    <property type="entry name" value="P-type_ATPase_Cu-like"/>
    <property type="match status" value="1"/>
</dbReference>
<evidence type="ECO:0000256" key="8">
    <source>
        <dbReference type="ARBA" id="ARBA00022967"/>
    </source>
</evidence>
<dbReference type="PANTHER" id="PTHR43520:SF8">
    <property type="entry name" value="P-TYPE CU(+) TRANSPORTER"/>
    <property type="match status" value="1"/>
</dbReference>
<evidence type="ECO:0000313" key="15">
    <source>
        <dbReference type="Proteomes" id="UP000094197"/>
    </source>
</evidence>
<dbReference type="InterPro" id="IPR036412">
    <property type="entry name" value="HAD-like_sf"/>
</dbReference>
<dbReference type="PRINTS" id="PR00119">
    <property type="entry name" value="CATATPASE"/>
</dbReference>
<evidence type="ECO:0000256" key="1">
    <source>
        <dbReference type="ARBA" id="ARBA00004651"/>
    </source>
</evidence>
<dbReference type="NCBIfam" id="TIGR01525">
    <property type="entry name" value="ATPase-IB_hvy"/>
    <property type="match status" value="1"/>
</dbReference>
<dbReference type="Gene3D" id="3.40.1110.10">
    <property type="entry name" value="Calcium-transporting ATPase, cytoplasmic domain N"/>
    <property type="match status" value="1"/>
</dbReference>
<dbReference type="Proteomes" id="UP000094197">
    <property type="component" value="Chromosome 1"/>
</dbReference>
<dbReference type="GO" id="GO:0055070">
    <property type="term" value="P:copper ion homeostasis"/>
    <property type="evidence" value="ECO:0007669"/>
    <property type="project" value="TreeGrafter"/>
</dbReference>
<dbReference type="SUPFAM" id="SSF81653">
    <property type="entry name" value="Calcium ATPase, transduction domain A"/>
    <property type="match status" value="1"/>
</dbReference>
<dbReference type="InterPro" id="IPR008250">
    <property type="entry name" value="ATPase_P-typ_transduc_dom_A_sf"/>
</dbReference>